<keyword evidence="2" id="KW-1185">Reference proteome</keyword>
<dbReference type="Proteomes" id="UP000289886">
    <property type="component" value="Unassembled WGS sequence"/>
</dbReference>
<sequence length="173" mass="19446">MLTTPDGQATAQHSKGAPTWYFCKVEWPRASEHQRQMAGAFFKALVQRQPTLQPELSPEPQWQVDTDAPFTPGRPSDHNFCPLKAWKFNGTSDWESYVTKFQVVAQVNGWRAMEKADSLLAILEGPAEQALCDLPCGKELEFQVLCTSDSEGGPRSWNCATNCTLRREKLVRS</sequence>
<protein>
    <submittedName>
        <fullName evidence="1">Uncharacterized protein</fullName>
    </submittedName>
</protein>
<evidence type="ECO:0000313" key="2">
    <source>
        <dbReference type="Proteomes" id="UP000289886"/>
    </source>
</evidence>
<accession>A0A444UDT5</accession>
<comment type="caution">
    <text evidence="1">The sequence shown here is derived from an EMBL/GenBank/DDBJ whole genome shotgun (WGS) entry which is preliminary data.</text>
</comment>
<evidence type="ECO:0000313" key="1">
    <source>
        <dbReference type="EMBL" id="RXM33268.1"/>
    </source>
</evidence>
<proteinExistence type="predicted"/>
<reference evidence="1 2" key="1">
    <citation type="submission" date="2019-01" db="EMBL/GenBank/DDBJ databases">
        <title>Draft Genome and Complete Hox-Cluster Characterization of the Sterlet Sturgeon (Acipenser ruthenus).</title>
        <authorList>
            <person name="Wei Q."/>
        </authorList>
    </citation>
    <scope>NUCLEOTIDE SEQUENCE [LARGE SCALE GENOMIC DNA]</scope>
    <source>
        <strain evidence="1">WHYD16114868_AA</strain>
        <tissue evidence="1">Blood</tissue>
    </source>
</reference>
<organism evidence="1 2">
    <name type="scientific">Acipenser ruthenus</name>
    <name type="common">Sterlet sturgeon</name>
    <dbReference type="NCBI Taxonomy" id="7906"/>
    <lineage>
        <taxon>Eukaryota</taxon>
        <taxon>Metazoa</taxon>
        <taxon>Chordata</taxon>
        <taxon>Craniata</taxon>
        <taxon>Vertebrata</taxon>
        <taxon>Euteleostomi</taxon>
        <taxon>Actinopterygii</taxon>
        <taxon>Chondrostei</taxon>
        <taxon>Acipenseriformes</taxon>
        <taxon>Acipenseridae</taxon>
        <taxon>Acipenser</taxon>
    </lineage>
</organism>
<gene>
    <name evidence="1" type="ORF">EOD39_5611</name>
</gene>
<dbReference type="EMBL" id="SCEB01214776">
    <property type="protein sequence ID" value="RXM33268.1"/>
    <property type="molecule type" value="Genomic_DNA"/>
</dbReference>
<name>A0A444UDT5_ACIRT</name>
<dbReference type="AlphaFoldDB" id="A0A444UDT5"/>